<evidence type="ECO:0000313" key="2">
    <source>
        <dbReference type="EMBL" id="SET37080.1"/>
    </source>
</evidence>
<dbReference type="AlphaFoldDB" id="X5E4I8"/>
<evidence type="ECO:0000313" key="1">
    <source>
        <dbReference type="EMBL" id="AHW62380.1"/>
    </source>
</evidence>
<dbReference type="STRING" id="1168034.FH5T_20575"/>
<sequence>MVLSESEVINIEKIETRNAKAYDYYLQARFLLHQANSIQRTGFTAEGVKNSIPYYEKAIAEDSTFAEAYAGLANASMQLSAWGIIRSCDGFMRSYEFSKKAIELDPECAEAYAILGAFLVWAQRDIFEGGETLLKSIELNPNFATARQWYAQYLMITGPVSESRHQVNRAVELEPYFWVVKNLDAWIAYFEKDYNRSLVVTEEAHSFNPAFASNLWLFFLNYVKLNRDEEARDMLKNIVTRFSNNTVDTLEIDAVFMAKGMPGLFNWMIDLNKNHPIRVEGLNGDYFYLAWWYAILGDADQTVYWLEQNLTYKRPNYHFFNLIINHPDFEFLHNDPRFAEVVKKLGLEEYWPKEPV</sequence>
<dbReference type="RefSeq" id="WP_038562673.1">
    <property type="nucleotide sequence ID" value="NZ_FOHT01000011.1"/>
</dbReference>
<dbReference type="SUPFAM" id="SSF48452">
    <property type="entry name" value="TPR-like"/>
    <property type="match status" value="1"/>
</dbReference>
<evidence type="ECO:0000313" key="4">
    <source>
        <dbReference type="Proteomes" id="UP000181981"/>
    </source>
</evidence>
<keyword evidence="3" id="KW-1185">Reference proteome</keyword>
<dbReference type="OrthoDB" id="9779074at2"/>
<organism evidence="2 4">
    <name type="scientific">Draconibacterium orientale</name>
    <dbReference type="NCBI Taxonomy" id="1168034"/>
    <lineage>
        <taxon>Bacteria</taxon>
        <taxon>Pseudomonadati</taxon>
        <taxon>Bacteroidota</taxon>
        <taxon>Bacteroidia</taxon>
        <taxon>Marinilabiliales</taxon>
        <taxon>Prolixibacteraceae</taxon>
        <taxon>Draconibacterium</taxon>
    </lineage>
</organism>
<dbReference type="KEGG" id="dori:FH5T_20575"/>
<dbReference type="Gene3D" id="1.25.40.10">
    <property type="entry name" value="Tetratricopeptide repeat domain"/>
    <property type="match status" value="1"/>
</dbReference>
<dbReference type="Proteomes" id="UP000181981">
    <property type="component" value="Unassembled WGS sequence"/>
</dbReference>
<gene>
    <name evidence="1" type="ORF">FH5T_20575</name>
    <name evidence="2" type="ORF">SAMN05444285_111109</name>
</gene>
<evidence type="ECO:0000313" key="3">
    <source>
        <dbReference type="Proteomes" id="UP000023772"/>
    </source>
</evidence>
<dbReference type="EMBL" id="FOHT01000011">
    <property type="protein sequence ID" value="SET37080.1"/>
    <property type="molecule type" value="Genomic_DNA"/>
</dbReference>
<protein>
    <submittedName>
        <fullName evidence="2">Uncharacterized protein</fullName>
    </submittedName>
</protein>
<dbReference type="Proteomes" id="UP000023772">
    <property type="component" value="Chromosome"/>
</dbReference>
<reference evidence="1 3" key="1">
    <citation type="submission" date="2014-03" db="EMBL/GenBank/DDBJ databases">
        <title>Complete genome sequence of a deeply braunched marine Bacteroidia bacterium Draconibacterium orientale type strain FH5T.</title>
        <authorList>
            <person name="Li X."/>
            <person name="Wang X."/>
            <person name="Xie Z."/>
            <person name="Du Z."/>
            <person name="Chen G."/>
        </authorList>
    </citation>
    <scope>NUCLEOTIDE SEQUENCE [LARGE SCALE GENOMIC DNA]</scope>
    <source>
        <strain evidence="1 3">FH5</strain>
    </source>
</reference>
<reference evidence="2 4" key="2">
    <citation type="submission" date="2016-10" db="EMBL/GenBank/DDBJ databases">
        <authorList>
            <person name="de Groot N.N."/>
        </authorList>
    </citation>
    <scope>NUCLEOTIDE SEQUENCE [LARGE SCALE GENOMIC DNA]</scope>
    <source>
        <strain evidence="2 4">DSM 25947</strain>
    </source>
</reference>
<proteinExistence type="predicted"/>
<dbReference type="EMBL" id="CP007451">
    <property type="protein sequence ID" value="AHW62380.1"/>
    <property type="molecule type" value="Genomic_DNA"/>
</dbReference>
<dbReference type="HOGENOM" id="CLU_019981_2_0_10"/>
<accession>X5E4I8</accession>
<name>X5E4I8_9BACT</name>
<dbReference type="eggNOG" id="COG0457">
    <property type="taxonomic scope" value="Bacteria"/>
</dbReference>
<dbReference type="InterPro" id="IPR011990">
    <property type="entry name" value="TPR-like_helical_dom_sf"/>
</dbReference>